<evidence type="ECO:0000259" key="6">
    <source>
        <dbReference type="Pfam" id="PF12430"/>
    </source>
</evidence>
<feature type="domain" description="Golgi pH regulator conserved" evidence="7">
    <location>
        <begin position="218"/>
        <end position="283"/>
    </location>
</feature>
<keyword evidence="4 5" id="KW-0472">Membrane</keyword>
<keyword evidence="3 5" id="KW-1133">Transmembrane helix</keyword>
<dbReference type="InterPro" id="IPR015672">
    <property type="entry name" value="GPHR/GTG"/>
</dbReference>
<evidence type="ECO:0000313" key="9">
    <source>
        <dbReference type="Proteomes" id="UP001310594"/>
    </source>
</evidence>
<dbReference type="Pfam" id="PF12537">
    <property type="entry name" value="GPHR_N"/>
    <property type="match status" value="1"/>
</dbReference>
<dbReference type="InterPro" id="IPR022535">
    <property type="entry name" value="Golgi_pH-regulator_cons_dom"/>
</dbReference>
<evidence type="ECO:0000313" key="8">
    <source>
        <dbReference type="EMBL" id="KAK5698010.1"/>
    </source>
</evidence>
<proteinExistence type="predicted"/>
<feature type="transmembrane region" description="Helical" evidence="5">
    <location>
        <begin position="172"/>
        <end position="191"/>
    </location>
</feature>
<evidence type="ECO:0000256" key="3">
    <source>
        <dbReference type="ARBA" id="ARBA00022989"/>
    </source>
</evidence>
<feature type="transmembrane region" description="Helical" evidence="5">
    <location>
        <begin position="226"/>
        <end position="247"/>
    </location>
</feature>
<protein>
    <recommendedName>
        <fullName evidence="10">Abscisic acid G-protein coupled receptor-like domain-containing protein</fullName>
    </recommendedName>
</protein>
<feature type="transmembrane region" description="Helical" evidence="5">
    <location>
        <begin position="436"/>
        <end position="456"/>
    </location>
</feature>
<dbReference type="Pfam" id="PF12430">
    <property type="entry name" value="ABA_GPCR"/>
    <property type="match status" value="1"/>
</dbReference>
<dbReference type="InterPro" id="IPR025969">
    <property type="entry name" value="ABA_GPCR_dom"/>
</dbReference>
<dbReference type="PANTHER" id="PTHR15948">
    <property type="entry name" value="G-PROTEIN COUPLED RECEPTOR 89-RELATED"/>
    <property type="match status" value="1"/>
</dbReference>
<sequence>MSLPSMDDCADCTPKYLLRRLDSAPNSTIILSLLPFILTWVATAGVAHYRIFPILADTIKPQKVDSLPQFKTDPFKTTGAPGNRRLTSRMLARLVFATSIGLSAVLVELLLCEISDTLHPAARALALRVTLGGLLILSLLITPALELHGFVGSLTGAPSDDASTRRKTKRQMRFIIEAALFGGWLLAFWYLPQTSILRSALDKSTTSSVGTEGYSHAFTQACLERVGIIGIALMASLSGFAAISSLFQTFGIRHRIVSASDLLRKEEGLRATESMLEGKQSRLRALQRKMSEPAAGASSLPSTPSPISPPVNMGRSIAGAFRGASSEVQEVKALQLEISGLETMRYHLSSSLSSLRSQHETQQLSRTARGRALAVANTVFACYCAYRILSASFSSIRRFAQPDRSFATADPINNFLALLTTHWDSDLDRAAWSRQISFLLSGVMLLASFNAVLQTFRLFSRFTPMLHFSGAASSTSLPLIISQVAGTYVISSALLLRSNLPQEVGGVISEALGAPLEARFVEGWFESWFLVAVVVTGMGVVVGRKVGGTGDYDDDDGEGMEMGKRS</sequence>
<evidence type="ECO:0000256" key="5">
    <source>
        <dbReference type="SAM" id="Phobius"/>
    </source>
</evidence>
<feature type="transmembrane region" description="Helical" evidence="5">
    <location>
        <begin position="91"/>
        <end position="111"/>
    </location>
</feature>
<name>A0AAN7W904_9PEZI</name>
<evidence type="ECO:0000256" key="2">
    <source>
        <dbReference type="ARBA" id="ARBA00022692"/>
    </source>
</evidence>
<evidence type="ECO:0000256" key="1">
    <source>
        <dbReference type="ARBA" id="ARBA00004141"/>
    </source>
</evidence>
<dbReference type="Proteomes" id="UP001310594">
    <property type="component" value="Unassembled WGS sequence"/>
</dbReference>
<dbReference type="AlphaFoldDB" id="A0AAN7W904"/>
<gene>
    <name evidence="8" type="ORF">LTR97_006970</name>
</gene>
<comment type="caution">
    <text evidence="8">The sequence shown here is derived from an EMBL/GenBank/DDBJ whole genome shotgun (WGS) entry which is preliminary data.</text>
</comment>
<dbReference type="EMBL" id="JAVRQU010000010">
    <property type="protein sequence ID" value="KAK5698010.1"/>
    <property type="molecule type" value="Genomic_DNA"/>
</dbReference>
<evidence type="ECO:0008006" key="10">
    <source>
        <dbReference type="Google" id="ProtNLM"/>
    </source>
</evidence>
<keyword evidence="2 5" id="KW-0812">Transmembrane</keyword>
<feature type="transmembrane region" description="Helical" evidence="5">
    <location>
        <begin position="29"/>
        <end position="52"/>
    </location>
</feature>
<organism evidence="8 9">
    <name type="scientific">Elasticomyces elasticus</name>
    <dbReference type="NCBI Taxonomy" id="574655"/>
    <lineage>
        <taxon>Eukaryota</taxon>
        <taxon>Fungi</taxon>
        <taxon>Dikarya</taxon>
        <taxon>Ascomycota</taxon>
        <taxon>Pezizomycotina</taxon>
        <taxon>Dothideomycetes</taxon>
        <taxon>Dothideomycetidae</taxon>
        <taxon>Mycosphaerellales</taxon>
        <taxon>Teratosphaeriaceae</taxon>
        <taxon>Elasticomyces</taxon>
    </lineage>
</organism>
<comment type="subcellular location">
    <subcellularLocation>
        <location evidence="1">Membrane</location>
        <topology evidence="1">Multi-pass membrane protein</topology>
    </subcellularLocation>
</comment>
<accession>A0AAN7W904</accession>
<reference evidence="8" key="1">
    <citation type="submission" date="2023-08" db="EMBL/GenBank/DDBJ databases">
        <title>Black Yeasts Isolated from many extreme environments.</title>
        <authorList>
            <person name="Coleine C."/>
            <person name="Stajich J.E."/>
            <person name="Selbmann L."/>
        </authorList>
    </citation>
    <scope>NUCLEOTIDE SEQUENCE</scope>
    <source>
        <strain evidence="8">CCFEE 5810</strain>
    </source>
</reference>
<feature type="domain" description="Abscisic acid G-protein coupled receptor-like" evidence="6">
    <location>
        <begin position="364"/>
        <end position="545"/>
    </location>
</feature>
<evidence type="ECO:0000256" key="4">
    <source>
        <dbReference type="ARBA" id="ARBA00023136"/>
    </source>
</evidence>
<dbReference type="PANTHER" id="PTHR15948:SF0">
    <property type="entry name" value="GOLGI PH REGULATOR A-RELATED"/>
    <property type="match status" value="1"/>
</dbReference>
<feature type="transmembrane region" description="Helical" evidence="5">
    <location>
        <begin position="131"/>
        <end position="151"/>
    </location>
</feature>
<evidence type="ECO:0000259" key="7">
    <source>
        <dbReference type="Pfam" id="PF12537"/>
    </source>
</evidence>
<dbReference type="GO" id="GO:0016020">
    <property type="term" value="C:membrane"/>
    <property type="evidence" value="ECO:0007669"/>
    <property type="project" value="UniProtKB-SubCell"/>
</dbReference>